<comment type="catalytic activity">
    <reaction evidence="7">
        <text>fluoride(in) = fluoride(out)</text>
        <dbReference type="Rhea" id="RHEA:76159"/>
        <dbReference type="ChEBI" id="CHEBI:17051"/>
    </reaction>
    <physiologicalReaction direction="left-to-right" evidence="7">
        <dbReference type="Rhea" id="RHEA:76160"/>
    </physiologicalReaction>
</comment>
<evidence type="ECO:0000313" key="11">
    <source>
        <dbReference type="Proteomes" id="UP000242715"/>
    </source>
</evidence>
<dbReference type="Proteomes" id="UP000242715">
    <property type="component" value="Unassembled WGS sequence"/>
</dbReference>
<gene>
    <name evidence="10" type="ORF">TSUD_149630</name>
</gene>
<evidence type="ECO:0000256" key="4">
    <source>
        <dbReference type="ARBA" id="ARBA00022989"/>
    </source>
</evidence>
<dbReference type="Pfam" id="PF02537">
    <property type="entry name" value="CRCB"/>
    <property type="match status" value="2"/>
</dbReference>
<keyword evidence="11" id="KW-1185">Reference proteome</keyword>
<evidence type="ECO:0000256" key="5">
    <source>
        <dbReference type="ARBA" id="ARBA00023136"/>
    </source>
</evidence>
<accession>A0A2Z6NCZ6</accession>
<evidence type="ECO:0000313" key="10">
    <source>
        <dbReference type="EMBL" id="GAU39953.1"/>
    </source>
</evidence>
<dbReference type="PANTHER" id="PTHR28259">
    <property type="entry name" value="FLUORIDE EXPORT PROTEIN 1-RELATED"/>
    <property type="match status" value="1"/>
</dbReference>
<feature type="transmembrane region" description="Helical" evidence="9">
    <location>
        <begin position="412"/>
        <end position="436"/>
    </location>
</feature>
<evidence type="ECO:0000256" key="1">
    <source>
        <dbReference type="ARBA" id="ARBA00004651"/>
    </source>
</evidence>
<keyword evidence="5 9" id="KW-0472">Membrane</keyword>
<reference evidence="11" key="1">
    <citation type="journal article" date="2017" name="Front. Plant Sci.">
        <title>Climate Clever Clovers: New Paradigm to Reduce the Environmental Footprint of Ruminants by Breeding Low Methanogenic Forages Utilizing Haplotype Variation.</title>
        <authorList>
            <person name="Kaur P."/>
            <person name="Appels R."/>
            <person name="Bayer P.E."/>
            <person name="Keeble-Gagnere G."/>
            <person name="Wang J."/>
            <person name="Hirakawa H."/>
            <person name="Shirasawa K."/>
            <person name="Vercoe P."/>
            <person name="Stefanova K."/>
            <person name="Durmic Z."/>
            <person name="Nichols P."/>
            <person name="Revell C."/>
            <person name="Isobe S.N."/>
            <person name="Edwards D."/>
            <person name="Erskine W."/>
        </authorList>
    </citation>
    <scope>NUCLEOTIDE SEQUENCE [LARGE SCALE GENOMIC DNA]</scope>
    <source>
        <strain evidence="11">cv. Daliak</strain>
    </source>
</reference>
<dbReference type="OrthoDB" id="409792at2759"/>
<proteinExistence type="inferred from homology"/>
<feature type="transmembrane region" description="Helical" evidence="9">
    <location>
        <begin position="339"/>
        <end position="366"/>
    </location>
</feature>
<evidence type="ECO:0000256" key="2">
    <source>
        <dbReference type="ARBA" id="ARBA00022475"/>
    </source>
</evidence>
<dbReference type="GO" id="GO:1903425">
    <property type="term" value="F:fluoride transmembrane transporter activity"/>
    <property type="evidence" value="ECO:0007669"/>
    <property type="project" value="TreeGrafter"/>
</dbReference>
<feature type="transmembrane region" description="Helical" evidence="9">
    <location>
        <begin position="113"/>
        <end position="133"/>
    </location>
</feature>
<feature type="transmembrane region" description="Helical" evidence="9">
    <location>
        <begin position="310"/>
        <end position="327"/>
    </location>
</feature>
<evidence type="ECO:0000256" key="7">
    <source>
        <dbReference type="ARBA" id="ARBA00035585"/>
    </source>
</evidence>
<dbReference type="PANTHER" id="PTHR28259:SF19">
    <property type="entry name" value="CAMPHOR RESISTANCE CRCB-LIKE PROTEIN"/>
    <property type="match status" value="1"/>
</dbReference>
<evidence type="ECO:0000256" key="9">
    <source>
        <dbReference type="SAM" id="Phobius"/>
    </source>
</evidence>
<comment type="similarity">
    <text evidence="6">Belongs to the fluoride channel Fluc/FEX (TC 1.A.43) family.</text>
</comment>
<evidence type="ECO:0000256" key="3">
    <source>
        <dbReference type="ARBA" id="ARBA00022692"/>
    </source>
</evidence>
<feature type="transmembrane region" description="Helical" evidence="9">
    <location>
        <begin position="272"/>
        <end position="290"/>
    </location>
</feature>
<evidence type="ECO:0000256" key="8">
    <source>
        <dbReference type="SAM" id="MobiDB-lite"/>
    </source>
</evidence>
<protein>
    <recommendedName>
        <fullName evidence="12">Fluoride ion transporter CrcB</fullName>
    </recommendedName>
</protein>
<keyword evidence="4 9" id="KW-1133">Transmembrane helix</keyword>
<sequence length="444" mass="48610">MERMKSDGGSSSIRRRSLSISSHRSYQTDNDVDFETVSEAGDIGDRALPSKRFSESNSFHSENGAVEFHRLHPNSSIIPLSHEVSSTPPLSTDAIVGSEDSSKLEPPKGLPVFLDYVSCMTQLAVFGILGILTRYLLQKLFGPEVANVTNNHTILYLDLPSNMIGSFFMGWFGVEFKKDISNVSEHLAIAITTGYLGSLTTFSGWNQKMLELSASGRWVISSLGFLIGLALVSVSIAFGIETAKGFRWLLNRLNITSSENCISKINCKVDSYLRQLTVMVMFLVILGILWGVSGALVKAKFKNGGSAAELWFACLVGPIGVWIRWFLARLNGRGLGKEGLMFTWIPFGTLIANVSAACVMAALSTIKNVVNTRNCDTVVAGIQFGVMGCLSTVSTFAAEFNKMRLSSDPWTAYVYAAITICLSFSFGILIYCIPYWTKGFDIDM</sequence>
<dbReference type="GO" id="GO:0005886">
    <property type="term" value="C:plasma membrane"/>
    <property type="evidence" value="ECO:0007669"/>
    <property type="project" value="UniProtKB-SubCell"/>
</dbReference>
<evidence type="ECO:0008006" key="12">
    <source>
        <dbReference type="Google" id="ProtNLM"/>
    </source>
</evidence>
<comment type="subcellular location">
    <subcellularLocation>
        <location evidence="1">Cell membrane</location>
        <topology evidence="1">Multi-pass membrane protein</topology>
    </subcellularLocation>
</comment>
<evidence type="ECO:0000256" key="6">
    <source>
        <dbReference type="ARBA" id="ARBA00035120"/>
    </source>
</evidence>
<dbReference type="InterPro" id="IPR003691">
    <property type="entry name" value="FluC"/>
</dbReference>
<keyword evidence="2" id="KW-1003">Cell membrane</keyword>
<keyword evidence="3 9" id="KW-0812">Transmembrane</keyword>
<feature type="transmembrane region" description="Helical" evidence="9">
    <location>
        <begin position="218"/>
        <end position="240"/>
    </location>
</feature>
<feature type="transmembrane region" description="Helical" evidence="9">
    <location>
        <begin position="186"/>
        <end position="206"/>
    </location>
</feature>
<feature type="region of interest" description="Disordered" evidence="8">
    <location>
        <begin position="1"/>
        <end position="37"/>
    </location>
</feature>
<dbReference type="AlphaFoldDB" id="A0A2Z6NCZ6"/>
<dbReference type="EMBL" id="DF973785">
    <property type="protein sequence ID" value="GAU39953.1"/>
    <property type="molecule type" value="Genomic_DNA"/>
</dbReference>
<feature type="transmembrane region" description="Helical" evidence="9">
    <location>
        <begin position="153"/>
        <end position="174"/>
    </location>
</feature>
<name>A0A2Z6NCZ6_TRISU</name>
<feature type="transmembrane region" description="Helical" evidence="9">
    <location>
        <begin position="378"/>
        <end position="400"/>
    </location>
</feature>
<organism evidence="10 11">
    <name type="scientific">Trifolium subterraneum</name>
    <name type="common">Subterranean clover</name>
    <dbReference type="NCBI Taxonomy" id="3900"/>
    <lineage>
        <taxon>Eukaryota</taxon>
        <taxon>Viridiplantae</taxon>
        <taxon>Streptophyta</taxon>
        <taxon>Embryophyta</taxon>
        <taxon>Tracheophyta</taxon>
        <taxon>Spermatophyta</taxon>
        <taxon>Magnoliopsida</taxon>
        <taxon>eudicotyledons</taxon>
        <taxon>Gunneridae</taxon>
        <taxon>Pentapetalae</taxon>
        <taxon>rosids</taxon>
        <taxon>fabids</taxon>
        <taxon>Fabales</taxon>
        <taxon>Fabaceae</taxon>
        <taxon>Papilionoideae</taxon>
        <taxon>50 kb inversion clade</taxon>
        <taxon>NPAAA clade</taxon>
        <taxon>Hologalegina</taxon>
        <taxon>IRL clade</taxon>
        <taxon>Trifolieae</taxon>
        <taxon>Trifolium</taxon>
    </lineage>
</organism>